<dbReference type="RefSeq" id="WP_284824600.1">
    <property type="nucleotide sequence ID" value="NZ_CP126969.1"/>
</dbReference>
<dbReference type="EMBL" id="CP126969">
    <property type="protein sequence ID" value="WIM67473.1"/>
    <property type="molecule type" value="Genomic_DNA"/>
</dbReference>
<dbReference type="InterPro" id="IPR041535">
    <property type="entry name" value="VbhA"/>
</dbReference>
<proteinExistence type="predicted"/>
<keyword evidence="3" id="KW-1185">Reference proteome</keyword>
<sequence length="57" mass="6234">MHSQETRASLAKQATHSLYLEGLLPSPDHTNDTKSYVAGEITADELVSMTRARFGLS</sequence>
<protein>
    <recommendedName>
        <fullName evidence="1">Antitoxin VbhA domain-containing protein</fullName>
    </recommendedName>
</protein>
<reference evidence="2 3" key="1">
    <citation type="submission" date="2023-05" db="EMBL/GenBank/DDBJ databases">
        <title>Corynebacterium suedekumii sp. nov. and Corynebacterium breve sp. nov. isolated from raw cow's milk.</title>
        <authorList>
            <person name="Baer M.K."/>
            <person name="Mehl L."/>
            <person name="Hellmuth R."/>
            <person name="Marke G."/>
            <person name="Lipski A."/>
        </authorList>
    </citation>
    <scope>NUCLEOTIDE SEQUENCE [LARGE SCALE GENOMIC DNA]</scope>
    <source>
        <strain evidence="2 3">R4</strain>
    </source>
</reference>
<dbReference type="Gene3D" id="1.10.8.1050">
    <property type="entry name" value="Antitoxin VbhA-like"/>
    <property type="match status" value="1"/>
</dbReference>
<name>A0ABY8VGS8_9CORY</name>
<dbReference type="CDD" id="cd11586">
    <property type="entry name" value="VbhA_like"/>
    <property type="match status" value="1"/>
</dbReference>
<organism evidence="2 3">
    <name type="scientific">Corynebacterium breve</name>
    <dbReference type="NCBI Taxonomy" id="3049799"/>
    <lineage>
        <taxon>Bacteria</taxon>
        <taxon>Bacillati</taxon>
        <taxon>Actinomycetota</taxon>
        <taxon>Actinomycetes</taxon>
        <taxon>Mycobacteriales</taxon>
        <taxon>Corynebacteriaceae</taxon>
        <taxon>Corynebacterium</taxon>
    </lineage>
</organism>
<accession>A0ABY8VGS8</accession>
<evidence type="ECO:0000313" key="3">
    <source>
        <dbReference type="Proteomes" id="UP001225598"/>
    </source>
</evidence>
<dbReference type="InterPro" id="IPR033788">
    <property type="entry name" value="VbhA-like"/>
</dbReference>
<gene>
    <name evidence="2" type="ORF">QP027_10260</name>
</gene>
<dbReference type="Pfam" id="PF18495">
    <property type="entry name" value="VbhA"/>
    <property type="match status" value="1"/>
</dbReference>
<dbReference type="InterPro" id="IPR043038">
    <property type="entry name" value="VbhA_sf"/>
</dbReference>
<feature type="domain" description="Antitoxin VbhA" evidence="1">
    <location>
        <begin position="12"/>
        <end position="53"/>
    </location>
</feature>
<evidence type="ECO:0000313" key="2">
    <source>
        <dbReference type="EMBL" id="WIM67473.1"/>
    </source>
</evidence>
<dbReference type="Proteomes" id="UP001225598">
    <property type="component" value="Chromosome"/>
</dbReference>
<evidence type="ECO:0000259" key="1">
    <source>
        <dbReference type="Pfam" id="PF18495"/>
    </source>
</evidence>